<dbReference type="SUPFAM" id="SSF46689">
    <property type="entry name" value="Homeodomain-like"/>
    <property type="match status" value="1"/>
</dbReference>
<evidence type="ECO:0000313" key="2">
    <source>
        <dbReference type="EMBL" id="KAJ3439543.1"/>
    </source>
</evidence>
<dbReference type="InterPro" id="IPR038717">
    <property type="entry name" value="Tc1-like_DDE_dom"/>
</dbReference>
<organism evidence="2 3">
    <name type="scientific">Anaeramoeba flamelloides</name>
    <dbReference type="NCBI Taxonomy" id="1746091"/>
    <lineage>
        <taxon>Eukaryota</taxon>
        <taxon>Metamonada</taxon>
        <taxon>Anaeramoebidae</taxon>
        <taxon>Anaeramoeba</taxon>
    </lineage>
</organism>
<dbReference type="AlphaFoldDB" id="A0AAV7ZCU4"/>
<dbReference type="InterPro" id="IPR052709">
    <property type="entry name" value="Transposase-MT_Hybrid"/>
</dbReference>
<evidence type="ECO:0000259" key="1">
    <source>
        <dbReference type="Pfam" id="PF13358"/>
    </source>
</evidence>
<protein>
    <submittedName>
        <fullName evidence="2">Transposable element-related</fullName>
    </submittedName>
</protein>
<sequence length="302" mass="36141">MENENQNYPEPEIRLNIVLLNKQGYSQRNIAMRLNISRRKVRYWIENWSNEKRLHNKTKKKKSFSIQLSEFVKNATQNNRSLSSKQLSKIAQERFLNEHCSESTIYRIRKSLKFDYKPPRIRQFLTELQKSKRILFALDMESTKTNWNRVLIWGAFGVDFKSRLIAINGSINTHIYIKEILKKSKIIKKANEKFGEFCWIFQQDGARPHTSKITMSYLRYRCNVLHPWPPNSPDLNPIENLWAIMDKRFSIDRPKNKKELIKKLKKIWKEVTDELMEKLVSNMKKRLDLVIQREGESINGFY</sequence>
<dbReference type="PANTHER" id="PTHR46060:SF1">
    <property type="entry name" value="MARINER MOS1 TRANSPOSASE-LIKE PROTEIN"/>
    <property type="match status" value="1"/>
</dbReference>
<dbReference type="InterPro" id="IPR036388">
    <property type="entry name" value="WH-like_DNA-bd_sf"/>
</dbReference>
<dbReference type="Gene3D" id="3.30.420.10">
    <property type="entry name" value="Ribonuclease H-like superfamily/Ribonuclease H"/>
    <property type="match status" value="1"/>
</dbReference>
<dbReference type="InterPro" id="IPR009057">
    <property type="entry name" value="Homeodomain-like_sf"/>
</dbReference>
<dbReference type="Proteomes" id="UP001146793">
    <property type="component" value="Unassembled WGS sequence"/>
</dbReference>
<dbReference type="Pfam" id="PF13358">
    <property type="entry name" value="DDE_3"/>
    <property type="match status" value="1"/>
</dbReference>
<dbReference type="Gene3D" id="1.10.10.10">
    <property type="entry name" value="Winged helix-like DNA-binding domain superfamily/Winged helix DNA-binding domain"/>
    <property type="match status" value="1"/>
</dbReference>
<evidence type="ECO:0000313" key="3">
    <source>
        <dbReference type="Proteomes" id="UP001146793"/>
    </source>
</evidence>
<name>A0AAV7ZCU4_9EUKA</name>
<proteinExistence type="predicted"/>
<dbReference type="InterPro" id="IPR036397">
    <property type="entry name" value="RNaseH_sf"/>
</dbReference>
<accession>A0AAV7ZCU4</accession>
<reference evidence="2" key="1">
    <citation type="submission" date="2022-08" db="EMBL/GenBank/DDBJ databases">
        <title>Novel sulphate-reducing endosymbionts in the free-living metamonad Anaeramoeba.</title>
        <authorList>
            <person name="Jerlstrom-Hultqvist J."/>
            <person name="Cepicka I."/>
            <person name="Gallot-Lavallee L."/>
            <person name="Salas-Leiva D."/>
            <person name="Curtis B.A."/>
            <person name="Zahonova K."/>
            <person name="Pipaliya S."/>
            <person name="Dacks J."/>
            <person name="Roger A.J."/>
        </authorList>
    </citation>
    <scope>NUCLEOTIDE SEQUENCE</scope>
    <source>
        <strain evidence="2">Busselton2</strain>
    </source>
</reference>
<dbReference type="EMBL" id="JANTQA010000032">
    <property type="protein sequence ID" value="KAJ3439543.1"/>
    <property type="molecule type" value="Genomic_DNA"/>
</dbReference>
<dbReference type="PANTHER" id="PTHR46060">
    <property type="entry name" value="MARINER MOS1 TRANSPOSASE-LIKE PROTEIN"/>
    <property type="match status" value="1"/>
</dbReference>
<gene>
    <name evidence="2" type="ORF">M0812_15575</name>
</gene>
<comment type="caution">
    <text evidence="2">The sequence shown here is derived from an EMBL/GenBank/DDBJ whole genome shotgun (WGS) entry which is preliminary data.</text>
</comment>
<dbReference type="Pfam" id="PF13384">
    <property type="entry name" value="HTH_23"/>
    <property type="match status" value="1"/>
</dbReference>
<feature type="domain" description="Tc1-like transposase DDE" evidence="1">
    <location>
        <begin position="142"/>
        <end position="260"/>
    </location>
</feature>
<dbReference type="GO" id="GO:0003676">
    <property type="term" value="F:nucleic acid binding"/>
    <property type="evidence" value="ECO:0007669"/>
    <property type="project" value="InterPro"/>
</dbReference>